<dbReference type="STRING" id="1849968.A8C32_18495"/>
<dbReference type="Proteomes" id="UP000095713">
    <property type="component" value="Unassembled WGS sequence"/>
</dbReference>
<organism evidence="1 2">
    <name type="scientific">Flavivirga aquatica</name>
    <dbReference type="NCBI Taxonomy" id="1849968"/>
    <lineage>
        <taxon>Bacteria</taxon>
        <taxon>Pseudomonadati</taxon>
        <taxon>Bacteroidota</taxon>
        <taxon>Flavobacteriia</taxon>
        <taxon>Flavobacteriales</taxon>
        <taxon>Flavobacteriaceae</taxon>
        <taxon>Flavivirga</taxon>
    </lineage>
</organism>
<sequence length="188" mass="22390">MDIPEFLYHYYEIEQGPFKNITQNKFEKAQDIQNRISTGFNSKRPSNYIDLRFSLEKRLKKGFIDKGGKPKRDDPFYFTLGKCNWMKSCFENPGTIKIPLSNFNSKQISFTYPDSMVSFQIYDEPKLSLYKKASNGQIYLLNEISDLLDKYGLPSEEKWQSQENMKYDRYIEAQVWDDFLIDKYQQKP</sequence>
<dbReference type="EMBL" id="MDJD01000048">
    <property type="protein sequence ID" value="OEK07423.1"/>
    <property type="molecule type" value="Genomic_DNA"/>
</dbReference>
<name>A0A1E5T7S3_9FLAO</name>
<reference evidence="1 2" key="1">
    <citation type="submission" date="2016-05" db="EMBL/GenBank/DDBJ databases">
        <title>Draft Genome Sequence of Algibacter sp. Strain SK-16 Isolated from the Surface Water of Aburatsubo Inlet.</title>
        <authorList>
            <person name="Wong S.-K."/>
            <person name="Yoshizawa S."/>
            <person name="Nakajima Y."/>
            <person name="Ogura Y."/>
            <person name="Tetsuya H."/>
            <person name="Hamasaki K."/>
        </authorList>
    </citation>
    <scope>NUCLEOTIDE SEQUENCE [LARGE SCALE GENOMIC DNA]</scope>
    <source>
        <strain evidence="1 2">SK-16</strain>
    </source>
</reference>
<evidence type="ECO:0000313" key="2">
    <source>
        <dbReference type="Proteomes" id="UP000095713"/>
    </source>
</evidence>
<accession>A0A1E5T7S3</accession>
<proteinExistence type="predicted"/>
<dbReference type="AlphaFoldDB" id="A0A1E5T7S3"/>
<comment type="caution">
    <text evidence="1">The sequence shown here is derived from an EMBL/GenBank/DDBJ whole genome shotgun (WGS) entry which is preliminary data.</text>
</comment>
<gene>
    <name evidence="1" type="ORF">A8C32_18495</name>
</gene>
<dbReference type="OrthoDB" id="510867at2"/>
<evidence type="ECO:0000313" key="1">
    <source>
        <dbReference type="EMBL" id="OEK07423.1"/>
    </source>
</evidence>
<dbReference type="RefSeq" id="WP_069830911.1">
    <property type="nucleotide sequence ID" value="NZ_MDJD01000048.1"/>
</dbReference>
<keyword evidence="2" id="KW-1185">Reference proteome</keyword>
<protein>
    <submittedName>
        <fullName evidence="1">Uncharacterized protein</fullName>
    </submittedName>
</protein>